<feature type="compositionally biased region" description="Polar residues" evidence="17">
    <location>
        <begin position="1"/>
        <end position="19"/>
    </location>
</feature>
<dbReference type="InterPro" id="IPR001828">
    <property type="entry name" value="ANF_lig-bd_rcpt"/>
</dbReference>
<dbReference type="GO" id="GO:0001653">
    <property type="term" value="F:peptide receptor activity"/>
    <property type="evidence" value="ECO:0007669"/>
    <property type="project" value="TreeGrafter"/>
</dbReference>
<dbReference type="InterPro" id="IPR018297">
    <property type="entry name" value="A/G_cyclase_CS"/>
</dbReference>
<dbReference type="Proteomes" id="UP000663880">
    <property type="component" value="Unassembled WGS sequence"/>
</dbReference>
<feature type="region of interest" description="Disordered" evidence="17">
    <location>
        <begin position="242"/>
        <end position="401"/>
    </location>
</feature>
<gene>
    <name evidence="21" type="ORF">PMACD_LOCUS1968</name>
</gene>
<feature type="domain" description="BHLH" evidence="20">
    <location>
        <begin position="17"/>
        <end position="80"/>
    </location>
</feature>
<dbReference type="SUPFAM" id="SSF53822">
    <property type="entry name" value="Periplasmic binding protein-like I"/>
    <property type="match status" value="1"/>
</dbReference>
<feature type="domain" description="Protein kinase" evidence="18">
    <location>
        <begin position="1805"/>
        <end position="2101"/>
    </location>
</feature>
<keyword evidence="10" id="KW-0675">Receptor</keyword>
<dbReference type="InterPro" id="IPR001245">
    <property type="entry name" value="Ser-Thr/Tyr_kinase_cat_dom"/>
</dbReference>
<dbReference type="InterPro" id="IPR011598">
    <property type="entry name" value="bHLH_dom"/>
</dbReference>
<keyword evidence="12 14" id="KW-0456">Lyase</keyword>
<dbReference type="GO" id="GO:0007168">
    <property type="term" value="P:receptor guanylyl cyclase signaling pathway"/>
    <property type="evidence" value="ECO:0007669"/>
    <property type="project" value="TreeGrafter"/>
</dbReference>
<evidence type="ECO:0000256" key="15">
    <source>
        <dbReference type="RuleBase" id="RU003431"/>
    </source>
</evidence>
<dbReference type="Gene3D" id="3.30.70.1230">
    <property type="entry name" value="Nucleotide cyclase"/>
    <property type="match status" value="1"/>
</dbReference>
<comment type="caution">
    <text evidence="21">The sequence shown here is derived from an EMBL/GenBank/DDBJ whole genome shotgun (WGS) entry which is preliminary data.</text>
</comment>
<dbReference type="FunFam" id="3.30.70.1230:FF:000004">
    <property type="entry name" value="Guanylate cyclase"/>
    <property type="match status" value="1"/>
</dbReference>
<dbReference type="CDD" id="cd00083">
    <property type="entry name" value="bHLH_SF"/>
    <property type="match status" value="1"/>
</dbReference>
<organism evidence="21 22">
    <name type="scientific">Pieris macdunnoughi</name>
    <dbReference type="NCBI Taxonomy" id="345717"/>
    <lineage>
        <taxon>Eukaryota</taxon>
        <taxon>Metazoa</taxon>
        <taxon>Ecdysozoa</taxon>
        <taxon>Arthropoda</taxon>
        <taxon>Hexapoda</taxon>
        <taxon>Insecta</taxon>
        <taxon>Pterygota</taxon>
        <taxon>Neoptera</taxon>
        <taxon>Endopterygota</taxon>
        <taxon>Lepidoptera</taxon>
        <taxon>Glossata</taxon>
        <taxon>Ditrysia</taxon>
        <taxon>Papilionoidea</taxon>
        <taxon>Pieridae</taxon>
        <taxon>Pierinae</taxon>
        <taxon>Pieris</taxon>
    </lineage>
</organism>
<dbReference type="SUPFAM" id="SSF47459">
    <property type="entry name" value="HLH, helix-loop-helix DNA-binding domain"/>
    <property type="match status" value="1"/>
</dbReference>
<dbReference type="PANTHER" id="PTHR11920:SF335">
    <property type="entry name" value="GUANYLATE CYCLASE"/>
    <property type="match status" value="1"/>
</dbReference>
<evidence type="ECO:0000259" key="19">
    <source>
        <dbReference type="PROSITE" id="PS50125"/>
    </source>
</evidence>
<accession>A0A821MUU2</accession>
<evidence type="ECO:0000256" key="9">
    <source>
        <dbReference type="ARBA" id="ARBA00023136"/>
    </source>
</evidence>
<evidence type="ECO:0000256" key="17">
    <source>
        <dbReference type="SAM" id="MobiDB-lite"/>
    </source>
</evidence>
<dbReference type="GO" id="GO:0035556">
    <property type="term" value="P:intracellular signal transduction"/>
    <property type="evidence" value="ECO:0007669"/>
    <property type="project" value="InterPro"/>
</dbReference>
<evidence type="ECO:0000256" key="5">
    <source>
        <dbReference type="ARBA" id="ARBA00022729"/>
    </source>
</evidence>
<dbReference type="InterPro" id="IPR050401">
    <property type="entry name" value="Cyclic_nucleotide_synthase"/>
</dbReference>
<evidence type="ECO:0000256" key="8">
    <source>
        <dbReference type="ARBA" id="ARBA00023134"/>
    </source>
</evidence>
<dbReference type="PROSITE" id="PS00452">
    <property type="entry name" value="GUANYLATE_CYCLASE_1"/>
    <property type="match status" value="1"/>
</dbReference>
<keyword evidence="16" id="KW-0175">Coiled coil</keyword>
<dbReference type="Pfam" id="PF07714">
    <property type="entry name" value="PK_Tyr_Ser-Thr"/>
    <property type="match status" value="1"/>
</dbReference>
<keyword evidence="5" id="KW-0732">Signal</keyword>
<evidence type="ECO:0000259" key="20">
    <source>
        <dbReference type="PROSITE" id="PS50888"/>
    </source>
</evidence>
<dbReference type="OrthoDB" id="60033at2759"/>
<dbReference type="CDD" id="cd07302">
    <property type="entry name" value="CHD"/>
    <property type="match status" value="1"/>
</dbReference>
<dbReference type="Gene3D" id="4.10.280.10">
    <property type="entry name" value="Helix-loop-helix DNA-binding domain"/>
    <property type="match status" value="1"/>
</dbReference>
<evidence type="ECO:0000256" key="14">
    <source>
        <dbReference type="RuleBase" id="RU000405"/>
    </source>
</evidence>
<dbReference type="SMART" id="SM00353">
    <property type="entry name" value="HLH"/>
    <property type="match status" value="1"/>
</dbReference>
<sequence>MLAQESQTEPSNGNKNRTPSRCREWERQRRLKFNEAIAKLGELVLTINKENGDTANDKSGSTQFPKIEIIQKAIICLTNFTQEKSKLKAEVLALEVKLQGFEKLKCDTKDECVQVTLGTGRGKQNSKYLKLLMLKKCKNNIDNKDDKPKKSGKDPPKSRKTLGQLPKLLPLPSKKENTIVMLPATPYIFPQRPILFPTATPTLVLLDTNLQSLNKVPIVNRNIHDMTKTTMVNVLPISAYSRPLSAAKAKRNSKSKGTVKKGTKKKDESNVSQIPVSTKEPSIPETSKDTEEKNKANNDNSSPGHIEQSAESTKTVNTDSSEKPISTQSNSVNNMEVPKETNTSEENLPSKISSENQESISPTDKSSVPLNTSVENHPVPITKPAANEPATVNKNPEFKDNKEQIQKDSKLQNILQQPICENVDAGNARLELAEEFLAASPTAAFLMSFPLVSGNRADSPNEETPQSTNLKENTCRTEMPPQSFFEKQKPKPISKPQNESIKTTISEKIQNPKILNKLADTKPPMTTANTSVGSENPFLNLPLPTIVTTNCSMTDTSFGLDFDCNVSKAPSNQPANYVSSNALFYKSDPFASVKNTVYSTSSLSSGHEYNSLGLYPCAVDNYSSKNKTDFPNIDENLMKINSSRLTYDIDLGWSHKSLDFNCTTTSNSLHKDNIFTSTPSTYASSYNPFNPEFHASLSNVAKKDLLTSKSSTFTEAITSFYSQTGNLWADDVSSIFANASATKNTLSKNQQYTEPNQVNTNVKATGTPKQYDSKQNLINLDNHKSHTTVAGNQHNVSEKYTKKSPSKMHINWMTSETRPSQNNCQQIQTEIKENYKGNYGHINASRKVGQNENYFPINMHHFPSQNNHEELQMWPPTKPAGTAEISIEPPPIHLPTLVGDLALGPHEKKRNDLINRGIYQADQNCSNFFSVTQLMNRSSDIPTSRSHATNIEQKPNTKHNLSQIVSDTSRKSINPRESNLQHCYGFGDAKVTNNFDALNQFSHTKSKPNKQEKNSKQQKINYSAEALIRGGTCSQKVHENNTKFMIPSQKFGDFNVTHDTSVAQVSHYPPLLDYPENSYVGQQYSTTTLYNSTANTMPNTFYSNFMQNGSNLMPSSYTGGPFTGEFVDYNQSAECNYVNHKYDDIKLRNNTNFHQDKSTRREAAKHKLDCKKETTKKYPTKRSKITTESEEWGENTNMLWQNKAMNKRHTNMMSEELQFPNFIGNQMPTQYQPDFLNTHLMPSNVQSVGSNVHGERTSSTFPVASRSNFNLSTLFPEITMSRCLCLLTLAINRSYGESFTLGYITGSQRRPGDMNYPRPGRVISGAIPMAIEEVNEKLLGPMGHSLDFVVAETFGQEEVSIKQVAALWAANVSAFIGPQETCVHEGRMAAAFNLPMISYYCRDVASSNKRVYSTFARTKPSDIDISRSVVAVLTHFNFMHIAVVYLKAPNHDFSRLAHAIITAANEEKIAIRTVQVYRQPYYYENRRENFSRNPFLDIVRETYKDTRIYVSIGYYHDHIGLMLALDSMKLLDAGEYAAIGVDVEKYESEEAIRYLAGPLLKEPSARTIKAFRSYLAVAPSPAPSYPVFSMEVNKRLQMPPFNFVNPLLALGGGKVIPVEAAWLHDAVWLYARALVTALRTGESPRDGRALAAYMRNTTYKSVMGYSVHMDENGDAEGNYTLLSVDPTKPPGLYPLGVFHKMSPELRLHRELKWPGGRVPLSEPPCGFRGEKCVSHIGAWALGASGGTLVLLALAALALYRGWRYEQELDSLLWKIDFRDLHLPDDEQRANKMNSTGLNTNSSNAICEKGSIGAARSSQVSLSSNPDLDFRYSAIFTQVAFYRGRLLAVKRVRRHHIDINREIKKELKIMRDLQHDNVNGFVGACIEPPNVCALSEYCTRGSLKDILENEDIKLDNMFIASLVGDIIRGMIFIHESPLQYHGSLRPSNCLVDARWVVKLADFGLREFRRGELPPSDPTALRSHIECLVYLSPELLRSAGWGKDCFPTSLEVRCGSPASDVYSFALLLYELHTRRGPFGPGAPSPPSLLRRLAHPYPAPYRPPLEALADRFDCVRECCAECWVEDASTRPDFKAIRTRLRPLRKGMKPNIFDNMIAMMEKYANNLEALVDERTDQLQEEKKKTEALLEEMLPAPVAEQLKRGRRVLPENYDSVTIYFSDIVGFTAMSAESTPLQVVDFLNDLYTCFDSILENFDVYKVETIGDAYMVVSGLPIRNGILHAGEIASMALALLSATRAFRVRHRPDQRLLLRIGIHSGPVCAGVVGLKMPRYCLFGDTVNTASRFESTGVALKIHCSSACKALLDQLGGYILEERGIVSMKGKRDQVTYWVRGEDPEAAASRTRRRAIHKEGTPIVDNKRNRSSLKSRGWKNQVGGLHRCCSLESPKKLRFASGNHLESHNDSVMHHRSDEYLMEVIGENRVAPSPRIDLLEAPSLRQEYTSVSCPIIEHVPECDIRLIVNGVQDPAALPLLADA</sequence>
<dbReference type="GO" id="GO:0005524">
    <property type="term" value="F:ATP binding"/>
    <property type="evidence" value="ECO:0007669"/>
    <property type="project" value="InterPro"/>
</dbReference>
<keyword evidence="11" id="KW-0325">Glycoprotein</keyword>
<keyword evidence="4" id="KW-0812">Transmembrane</keyword>
<dbReference type="FunFam" id="1.10.510.10:FF:000420">
    <property type="entry name" value="Guanylate cyclase"/>
    <property type="match status" value="1"/>
</dbReference>
<comment type="catalytic activity">
    <reaction evidence="1 15">
        <text>GTP = 3',5'-cyclic GMP + diphosphate</text>
        <dbReference type="Rhea" id="RHEA:13665"/>
        <dbReference type="ChEBI" id="CHEBI:33019"/>
        <dbReference type="ChEBI" id="CHEBI:37565"/>
        <dbReference type="ChEBI" id="CHEBI:57746"/>
        <dbReference type="EC" id="4.6.1.2"/>
    </reaction>
</comment>
<comment type="subcellular location">
    <subcellularLocation>
        <location evidence="2">Membrane</location>
        <topology evidence="2">Single-pass type I membrane protein</topology>
    </subcellularLocation>
</comment>
<dbReference type="InterPro" id="IPR000719">
    <property type="entry name" value="Prot_kinase_dom"/>
</dbReference>
<evidence type="ECO:0000313" key="22">
    <source>
        <dbReference type="Proteomes" id="UP000663880"/>
    </source>
</evidence>
<dbReference type="GO" id="GO:0005886">
    <property type="term" value="C:plasma membrane"/>
    <property type="evidence" value="ECO:0007669"/>
    <property type="project" value="TreeGrafter"/>
</dbReference>
<evidence type="ECO:0000256" key="12">
    <source>
        <dbReference type="ARBA" id="ARBA00023239"/>
    </source>
</evidence>
<dbReference type="GO" id="GO:0046983">
    <property type="term" value="F:protein dimerization activity"/>
    <property type="evidence" value="ECO:0007669"/>
    <property type="project" value="InterPro"/>
</dbReference>
<feature type="region of interest" description="Disordered" evidence="17">
    <location>
        <begin position="939"/>
        <end position="963"/>
    </location>
</feature>
<evidence type="ECO:0000256" key="2">
    <source>
        <dbReference type="ARBA" id="ARBA00004479"/>
    </source>
</evidence>
<feature type="compositionally biased region" description="Basic residues" evidence="17">
    <location>
        <begin position="248"/>
        <end position="264"/>
    </location>
</feature>
<evidence type="ECO:0000259" key="18">
    <source>
        <dbReference type="PROSITE" id="PS50011"/>
    </source>
</evidence>
<dbReference type="SUPFAM" id="SSF56112">
    <property type="entry name" value="Protein kinase-like (PK-like)"/>
    <property type="match status" value="1"/>
</dbReference>
<dbReference type="PROSITE" id="PS50125">
    <property type="entry name" value="GUANYLATE_CYCLASE_2"/>
    <property type="match status" value="1"/>
</dbReference>
<dbReference type="EMBL" id="CAJOBZ010000003">
    <property type="protein sequence ID" value="CAF4773696.1"/>
    <property type="molecule type" value="Genomic_DNA"/>
</dbReference>
<dbReference type="SMART" id="SM00220">
    <property type="entry name" value="S_TKc"/>
    <property type="match status" value="1"/>
</dbReference>
<dbReference type="EC" id="4.6.1.2" evidence="3 15"/>
<feature type="region of interest" description="Disordered" evidence="17">
    <location>
        <begin position="140"/>
        <end position="169"/>
    </location>
</feature>
<feature type="compositionally biased region" description="Basic and acidic residues" evidence="17">
    <location>
        <begin position="286"/>
        <end position="296"/>
    </location>
</feature>
<dbReference type="SMART" id="SM00044">
    <property type="entry name" value="CYCc"/>
    <property type="match status" value="1"/>
</dbReference>
<evidence type="ECO:0000256" key="13">
    <source>
        <dbReference type="ARBA" id="ARBA00023293"/>
    </source>
</evidence>
<keyword evidence="22" id="KW-1185">Reference proteome</keyword>
<feature type="region of interest" description="Disordered" evidence="17">
    <location>
        <begin position="1"/>
        <end position="24"/>
    </location>
</feature>
<evidence type="ECO:0000256" key="4">
    <source>
        <dbReference type="ARBA" id="ARBA00022692"/>
    </source>
</evidence>
<dbReference type="GO" id="GO:0004016">
    <property type="term" value="F:adenylate cyclase activity"/>
    <property type="evidence" value="ECO:0007669"/>
    <property type="project" value="TreeGrafter"/>
</dbReference>
<dbReference type="Pfam" id="PF00211">
    <property type="entry name" value="Guanylate_cyc"/>
    <property type="match status" value="1"/>
</dbReference>
<dbReference type="InterPro" id="IPR028082">
    <property type="entry name" value="Peripla_BP_I"/>
</dbReference>
<keyword evidence="13 15" id="KW-0141">cGMP biosynthesis</keyword>
<keyword evidence="8" id="KW-0342">GTP-binding</keyword>
<feature type="compositionally biased region" description="Polar residues" evidence="17">
    <location>
        <begin position="270"/>
        <end position="280"/>
    </location>
</feature>
<dbReference type="InterPro" id="IPR029787">
    <property type="entry name" value="Nucleotide_cyclase"/>
</dbReference>
<feature type="coiled-coil region" evidence="16">
    <location>
        <begin position="2109"/>
        <end position="2147"/>
    </location>
</feature>
<feature type="coiled-coil region" evidence="16">
    <location>
        <begin position="77"/>
        <end position="104"/>
    </location>
</feature>
<proteinExistence type="inferred from homology"/>
<dbReference type="PROSITE" id="PS50888">
    <property type="entry name" value="BHLH"/>
    <property type="match status" value="1"/>
</dbReference>
<keyword evidence="9" id="KW-0472">Membrane</keyword>
<evidence type="ECO:0000256" key="1">
    <source>
        <dbReference type="ARBA" id="ARBA00001436"/>
    </source>
</evidence>
<keyword evidence="7" id="KW-1133">Transmembrane helix</keyword>
<dbReference type="PROSITE" id="PS50011">
    <property type="entry name" value="PROTEIN_KINASE_DOM"/>
    <property type="match status" value="1"/>
</dbReference>
<dbReference type="GO" id="GO:0004672">
    <property type="term" value="F:protein kinase activity"/>
    <property type="evidence" value="ECO:0007669"/>
    <property type="project" value="InterPro"/>
</dbReference>
<dbReference type="InterPro" id="IPR011009">
    <property type="entry name" value="Kinase-like_dom_sf"/>
</dbReference>
<dbReference type="Gene3D" id="3.40.50.2300">
    <property type="match status" value="2"/>
</dbReference>
<evidence type="ECO:0000256" key="16">
    <source>
        <dbReference type="SAM" id="Coils"/>
    </source>
</evidence>
<evidence type="ECO:0000256" key="6">
    <source>
        <dbReference type="ARBA" id="ARBA00022741"/>
    </source>
</evidence>
<dbReference type="InterPro" id="IPR001054">
    <property type="entry name" value="A/G_cyclase"/>
</dbReference>
<feature type="compositionally biased region" description="Basic and acidic residues" evidence="17">
    <location>
        <begin position="140"/>
        <end position="157"/>
    </location>
</feature>
<evidence type="ECO:0000313" key="21">
    <source>
        <dbReference type="EMBL" id="CAF4773696.1"/>
    </source>
</evidence>
<dbReference type="Pfam" id="PF01094">
    <property type="entry name" value="ANF_receptor"/>
    <property type="match status" value="1"/>
</dbReference>
<protein>
    <recommendedName>
        <fullName evidence="3 15">Guanylate cyclase</fullName>
        <ecNumber evidence="3 15">4.6.1.2</ecNumber>
    </recommendedName>
</protein>
<dbReference type="GO" id="GO:0004383">
    <property type="term" value="F:guanylate cyclase activity"/>
    <property type="evidence" value="ECO:0007669"/>
    <property type="project" value="UniProtKB-EC"/>
</dbReference>
<dbReference type="GO" id="GO:0005525">
    <property type="term" value="F:GTP binding"/>
    <property type="evidence" value="ECO:0007669"/>
    <property type="project" value="UniProtKB-KW"/>
</dbReference>
<comment type="similarity">
    <text evidence="14">Belongs to the adenylyl cyclase class-4/guanylyl cyclase family.</text>
</comment>
<dbReference type="SUPFAM" id="SSF55073">
    <property type="entry name" value="Nucleotide cyclase"/>
    <property type="match status" value="1"/>
</dbReference>
<evidence type="ECO:0000256" key="7">
    <source>
        <dbReference type="ARBA" id="ARBA00022989"/>
    </source>
</evidence>
<dbReference type="Gene3D" id="1.10.510.10">
    <property type="entry name" value="Transferase(Phosphotransferase) domain 1"/>
    <property type="match status" value="1"/>
</dbReference>
<name>A0A821MUU2_9NEOP</name>
<dbReference type="PANTHER" id="PTHR11920">
    <property type="entry name" value="GUANYLYL CYCLASE"/>
    <property type="match status" value="1"/>
</dbReference>
<feature type="compositionally biased region" description="Polar residues" evidence="17">
    <location>
        <begin position="456"/>
        <end position="472"/>
    </location>
</feature>
<dbReference type="CDD" id="cd06370">
    <property type="entry name" value="PBP1_SAP_GC-like"/>
    <property type="match status" value="1"/>
</dbReference>
<keyword evidence="6" id="KW-0547">Nucleotide-binding</keyword>
<reference evidence="21" key="1">
    <citation type="submission" date="2021-02" db="EMBL/GenBank/DDBJ databases">
        <authorList>
            <person name="Steward A R."/>
        </authorList>
    </citation>
    <scope>NUCLEOTIDE SEQUENCE</scope>
</reference>
<feature type="region of interest" description="Disordered" evidence="17">
    <location>
        <begin position="456"/>
        <end position="476"/>
    </location>
</feature>
<feature type="domain" description="Guanylate cyclase" evidence="19">
    <location>
        <begin position="2172"/>
        <end position="2302"/>
    </location>
</feature>
<evidence type="ECO:0000256" key="3">
    <source>
        <dbReference type="ARBA" id="ARBA00012202"/>
    </source>
</evidence>
<feature type="compositionally biased region" description="Polar residues" evidence="17">
    <location>
        <begin position="297"/>
        <end position="375"/>
    </location>
</feature>
<evidence type="ECO:0000256" key="11">
    <source>
        <dbReference type="ARBA" id="ARBA00023180"/>
    </source>
</evidence>
<evidence type="ECO:0000256" key="10">
    <source>
        <dbReference type="ARBA" id="ARBA00023170"/>
    </source>
</evidence>
<dbReference type="InterPro" id="IPR036638">
    <property type="entry name" value="HLH_DNA-bd_sf"/>
</dbReference>
<dbReference type="FunFam" id="3.40.50.2300:FF:000311">
    <property type="entry name" value="Guanylate cyclase"/>
    <property type="match status" value="1"/>
</dbReference>